<sequence>MGLVCGILWKGSVHQALGSFINSLCGERGKGSGRAPLVNPRGPARKSVLRTALTSRVPDGGRLDSPSWLGSPLSAIHGVQTLSFTLRFADFSGDTTPRCETGGKGNIGVAESTLL</sequence>
<proteinExistence type="predicted"/>
<gene>
    <name evidence="1" type="ORF">BWI95_11795</name>
</gene>
<dbReference type="EMBL" id="CP019445">
    <property type="protein sequence ID" value="APZ05676.1"/>
    <property type="molecule type" value="Genomic_DNA"/>
</dbReference>
<organism evidence="1 2">
    <name type="scientific">Kosakonia cowanii JCM 10956 = DSM 18146</name>
    <dbReference type="NCBI Taxonomy" id="1300165"/>
    <lineage>
        <taxon>Bacteria</taxon>
        <taxon>Pseudomonadati</taxon>
        <taxon>Pseudomonadota</taxon>
        <taxon>Gammaproteobacteria</taxon>
        <taxon>Enterobacterales</taxon>
        <taxon>Enterobacteriaceae</taxon>
        <taxon>Kosakonia</taxon>
    </lineage>
</organism>
<reference evidence="1 2" key="1">
    <citation type="submission" date="2017-01" db="EMBL/GenBank/DDBJ databases">
        <authorList>
            <person name="Cao J.-M."/>
        </authorList>
    </citation>
    <scope>NUCLEOTIDE SEQUENCE [LARGE SCALE GENOMIC DNA]</scope>
    <source>
        <strain evidence="1 2">888-76</strain>
    </source>
</reference>
<protein>
    <submittedName>
        <fullName evidence="1">Uncharacterized protein</fullName>
    </submittedName>
</protein>
<dbReference type="KEGG" id="kco:BWI95_11795"/>
<evidence type="ECO:0000313" key="2">
    <source>
        <dbReference type="Proteomes" id="UP000187148"/>
    </source>
</evidence>
<dbReference type="Proteomes" id="UP000187148">
    <property type="component" value="Chromosome"/>
</dbReference>
<dbReference type="AlphaFoldDB" id="A0A807LGF5"/>
<evidence type="ECO:0000313" key="1">
    <source>
        <dbReference type="EMBL" id="APZ05676.1"/>
    </source>
</evidence>
<name>A0A807LGF5_9ENTR</name>
<accession>A0A807LGF5</accession>
<keyword evidence="2" id="KW-1185">Reference proteome</keyword>